<organism evidence="13 14">
    <name type="scientific">Cylindrotheca closterium</name>
    <dbReference type="NCBI Taxonomy" id="2856"/>
    <lineage>
        <taxon>Eukaryota</taxon>
        <taxon>Sar</taxon>
        <taxon>Stramenopiles</taxon>
        <taxon>Ochrophyta</taxon>
        <taxon>Bacillariophyta</taxon>
        <taxon>Bacillariophyceae</taxon>
        <taxon>Bacillariophycidae</taxon>
        <taxon>Bacillariales</taxon>
        <taxon>Bacillariaceae</taxon>
        <taxon>Cylindrotheca</taxon>
    </lineage>
</organism>
<feature type="transmembrane region" description="Helical" evidence="10">
    <location>
        <begin position="574"/>
        <end position="596"/>
    </location>
</feature>
<dbReference type="Pfam" id="PF13407">
    <property type="entry name" value="Peripla_BP_4"/>
    <property type="match status" value="1"/>
</dbReference>
<evidence type="ECO:0000256" key="2">
    <source>
        <dbReference type="ARBA" id="ARBA00022692"/>
    </source>
</evidence>
<dbReference type="GO" id="GO:0004965">
    <property type="term" value="F:G protein-coupled GABA receptor activity"/>
    <property type="evidence" value="ECO:0007669"/>
    <property type="project" value="InterPro"/>
</dbReference>
<evidence type="ECO:0000256" key="8">
    <source>
        <dbReference type="ARBA" id="ARBA00023224"/>
    </source>
</evidence>
<dbReference type="InterPro" id="IPR028082">
    <property type="entry name" value="Peripla_BP_I"/>
</dbReference>
<evidence type="ECO:0000256" key="3">
    <source>
        <dbReference type="ARBA" id="ARBA00022989"/>
    </source>
</evidence>
<feature type="transmembrane region" description="Helical" evidence="10">
    <location>
        <begin position="510"/>
        <end position="534"/>
    </location>
</feature>
<dbReference type="Gene3D" id="3.40.50.2300">
    <property type="match status" value="2"/>
</dbReference>
<dbReference type="EMBL" id="CAKOGP040002202">
    <property type="protein sequence ID" value="CAJ1964797.1"/>
    <property type="molecule type" value="Genomic_DNA"/>
</dbReference>
<dbReference type="CDD" id="cd15047">
    <property type="entry name" value="7tmC_GABA-B-like"/>
    <property type="match status" value="1"/>
</dbReference>
<feature type="signal peptide" evidence="11">
    <location>
        <begin position="1"/>
        <end position="31"/>
    </location>
</feature>
<dbReference type="InterPro" id="IPR002455">
    <property type="entry name" value="GPCR3_GABA-B"/>
</dbReference>
<feature type="transmembrane region" description="Helical" evidence="10">
    <location>
        <begin position="340"/>
        <end position="362"/>
    </location>
</feature>
<dbReference type="Pfam" id="PF00003">
    <property type="entry name" value="7tm_3"/>
    <property type="match status" value="1"/>
</dbReference>
<evidence type="ECO:0000313" key="13">
    <source>
        <dbReference type="EMBL" id="CAJ1964797.1"/>
    </source>
</evidence>
<dbReference type="PRINTS" id="PR01176">
    <property type="entry name" value="GABABRECEPTR"/>
</dbReference>
<feature type="transmembrane region" description="Helical" evidence="10">
    <location>
        <begin position="457"/>
        <end position="477"/>
    </location>
</feature>
<keyword evidence="2 10" id="KW-0812">Transmembrane</keyword>
<feature type="chain" id="PRO_5042207642" description="G-protein coupled receptors family 3 profile domain-containing protein" evidence="11">
    <location>
        <begin position="32"/>
        <end position="776"/>
    </location>
</feature>
<feature type="compositionally biased region" description="Low complexity" evidence="9">
    <location>
        <begin position="673"/>
        <end position="690"/>
    </location>
</feature>
<dbReference type="PANTHER" id="PTHR10519">
    <property type="entry name" value="GABA-B RECEPTOR"/>
    <property type="match status" value="1"/>
</dbReference>
<keyword evidence="8" id="KW-0807">Transducer</keyword>
<keyword evidence="5 10" id="KW-0472">Membrane</keyword>
<keyword evidence="14" id="KW-1185">Reference proteome</keyword>
<feature type="transmembrane region" description="Helical" evidence="10">
    <location>
        <begin position="546"/>
        <end position="568"/>
    </location>
</feature>
<feature type="transmembrane region" description="Helical" evidence="10">
    <location>
        <begin position="415"/>
        <end position="436"/>
    </location>
</feature>
<dbReference type="InterPro" id="IPR017978">
    <property type="entry name" value="GPCR_3_C"/>
</dbReference>
<keyword evidence="7" id="KW-0325">Glycoprotein</keyword>
<proteinExistence type="predicted"/>
<evidence type="ECO:0000256" key="6">
    <source>
        <dbReference type="ARBA" id="ARBA00023170"/>
    </source>
</evidence>
<evidence type="ECO:0000256" key="11">
    <source>
        <dbReference type="SAM" id="SignalP"/>
    </source>
</evidence>
<evidence type="ECO:0000256" key="7">
    <source>
        <dbReference type="ARBA" id="ARBA00023180"/>
    </source>
</evidence>
<evidence type="ECO:0000256" key="5">
    <source>
        <dbReference type="ARBA" id="ARBA00023136"/>
    </source>
</evidence>
<keyword evidence="11" id="KW-0732">Signal</keyword>
<comment type="caution">
    <text evidence="13">The sequence shown here is derived from an EMBL/GenBank/DDBJ whole genome shotgun (WGS) entry which is preliminary data.</text>
</comment>
<keyword evidence="3 10" id="KW-1133">Transmembrane helix</keyword>
<evidence type="ECO:0000256" key="10">
    <source>
        <dbReference type="SAM" id="Phobius"/>
    </source>
</evidence>
<dbReference type="PANTHER" id="PTHR10519:SF20">
    <property type="entry name" value="G-PROTEIN COUPLED RECEPTOR 156-RELATED"/>
    <property type="match status" value="1"/>
</dbReference>
<keyword evidence="6" id="KW-0675">Receptor</keyword>
<feature type="domain" description="G-protein coupled receptors family 3 profile" evidence="12">
    <location>
        <begin position="412"/>
        <end position="599"/>
    </location>
</feature>
<dbReference type="SUPFAM" id="SSF53822">
    <property type="entry name" value="Periplasmic binding protein-like I"/>
    <property type="match status" value="1"/>
</dbReference>
<evidence type="ECO:0000259" key="12">
    <source>
        <dbReference type="PROSITE" id="PS50259"/>
    </source>
</evidence>
<gene>
    <name evidence="13" type="ORF">CYCCA115_LOCUS20798</name>
</gene>
<evidence type="ECO:0000256" key="4">
    <source>
        <dbReference type="ARBA" id="ARBA00023040"/>
    </source>
</evidence>
<dbReference type="PROSITE" id="PS50259">
    <property type="entry name" value="G_PROTEIN_RECEP_F3_4"/>
    <property type="match status" value="1"/>
</dbReference>
<evidence type="ECO:0000256" key="9">
    <source>
        <dbReference type="SAM" id="MobiDB-lite"/>
    </source>
</evidence>
<dbReference type="InterPro" id="IPR025997">
    <property type="entry name" value="SBP_2_dom"/>
</dbReference>
<feature type="region of interest" description="Disordered" evidence="9">
    <location>
        <begin position="667"/>
        <end position="776"/>
    </location>
</feature>
<evidence type="ECO:0000313" key="14">
    <source>
        <dbReference type="Proteomes" id="UP001295423"/>
    </source>
</evidence>
<protein>
    <recommendedName>
        <fullName evidence="12">G-protein coupled receptors family 3 profile domain-containing protein</fullName>
    </recommendedName>
</protein>
<accession>A0AAD2JMG8</accession>
<dbReference type="Proteomes" id="UP001295423">
    <property type="component" value="Unassembled WGS sequence"/>
</dbReference>
<sequence>MRGRPSYSGVRIASLSLILLLLSQCSTIIQGYKFALVPKRVNSIFFAATKDGCMDRAKFLSSQQGVDIECLYTGPSDFDPDGTQQAEIVQSLIDQGDIDGLSISILKAEPMRPVIQNAIAKGIPVVTFDSDDPQSGRASYIGTDNFFFGEQLGKVLIQIKPTGGNYMILSDQTPNVMARENGVRASLQQEAKTVWNELSGVSPLDAKGNYTYAIDLMRNAIRNHNVTAIVPVVGGPMFLGDLWTELVEEFPKVIFVVADGLQVQLDFLARGKVAGLVAQLPYNMGSMSMDSLFSLKTLALAGHEAKIPDFQGTNVLEHVMVPLILPDLTVNQNHLGDLKYIGFALFGVICLTSLFFLSWTFVNRSVRVVQAAQPGFLALVAVGVLIMGSSILPLSFDDSASDYTQELGDLRCMTIPWMLFIGFTLIFAALFAKLWRINHLFQSSARFKRVTLKATDVMIPMGILLTANAATLLWWTLADPLTFRRSDLEGTDAWNRVIATWGGCLSDDPFPYSMVLGLLNVGVMVVASWQAYRARKIKSEFAESKFVAMALVSMLQVSLIGMPLLVLVRNDPRAWYWTMSLMIFIICMVVLLVIFIPKMNHVRKHAMHNDASQRKIIADSIRQTQNNLNSDSQARGSQTLHRRSVPYSNDLSTSFVGTLGANDGSNHWMAKESSAVPSAASSVSSHASQSTPQGSPERSSLTPPIGLPAVPELSLDNPEPSSTASIIAPGSIKSYLGGPSSSNSTSRNEEANNEARNETPPTSDEDRSGGLEDDNV</sequence>
<reference evidence="13" key="1">
    <citation type="submission" date="2023-08" db="EMBL/GenBank/DDBJ databases">
        <authorList>
            <person name="Audoor S."/>
            <person name="Bilcke G."/>
        </authorList>
    </citation>
    <scope>NUCLEOTIDE SEQUENCE</scope>
</reference>
<feature type="transmembrane region" description="Helical" evidence="10">
    <location>
        <begin position="374"/>
        <end position="395"/>
    </location>
</feature>
<feature type="compositionally biased region" description="Polar residues" evidence="9">
    <location>
        <begin position="691"/>
        <end position="702"/>
    </location>
</feature>
<dbReference type="AlphaFoldDB" id="A0AAD2JMG8"/>
<comment type="subcellular location">
    <subcellularLocation>
        <location evidence="1">Membrane</location>
        <topology evidence="1">Multi-pass membrane protein</topology>
    </subcellularLocation>
</comment>
<name>A0AAD2JMG8_9STRA</name>
<feature type="compositionally biased region" description="Basic and acidic residues" evidence="9">
    <location>
        <begin position="747"/>
        <end position="757"/>
    </location>
</feature>
<keyword evidence="4" id="KW-0297">G-protein coupled receptor</keyword>
<evidence type="ECO:0000256" key="1">
    <source>
        <dbReference type="ARBA" id="ARBA00004141"/>
    </source>
</evidence>
<dbReference type="GO" id="GO:0038039">
    <property type="term" value="C:G protein-coupled receptor heterodimeric complex"/>
    <property type="evidence" value="ECO:0007669"/>
    <property type="project" value="TreeGrafter"/>
</dbReference>